<keyword evidence="3" id="KW-0378">Hydrolase</keyword>
<evidence type="ECO:0000256" key="5">
    <source>
        <dbReference type="ARBA" id="ARBA00023295"/>
    </source>
</evidence>
<dbReference type="Proteomes" id="UP000751190">
    <property type="component" value="Unassembled WGS sequence"/>
</dbReference>
<dbReference type="PANTHER" id="PTHR43730">
    <property type="entry name" value="BETA-MANNOSIDASE"/>
    <property type="match status" value="1"/>
</dbReference>
<proteinExistence type="predicted"/>
<evidence type="ECO:0000256" key="4">
    <source>
        <dbReference type="ARBA" id="ARBA00023180"/>
    </source>
</evidence>
<feature type="domain" description="Beta-mannosidase-like galactose-binding" evidence="7">
    <location>
        <begin position="95"/>
        <end position="250"/>
    </location>
</feature>
<feature type="domain" description="Beta-mannosidase Ig-fold" evidence="6">
    <location>
        <begin position="1022"/>
        <end position="1083"/>
    </location>
</feature>
<dbReference type="InterPro" id="IPR041625">
    <property type="entry name" value="Beta-mannosidase_Ig"/>
</dbReference>
<dbReference type="AlphaFoldDB" id="A0A8J5XDH4"/>
<dbReference type="GO" id="GO:0006516">
    <property type="term" value="P:glycoprotein catabolic process"/>
    <property type="evidence" value="ECO:0007669"/>
    <property type="project" value="TreeGrafter"/>
</dbReference>
<dbReference type="GO" id="GO:0004567">
    <property type="term" value="F:beta-mannosidase activity"/>
    <property type="evidence" value="ECO:0007669"/>
    <property type="project" value="UniProtKB-EC"/>
</dbReference>
<dbReference type="Gene3D" id="2.60.40.10">
    <property type="entry name" value="Immunoglobulins"/>
    <property type="match status" value="2"/>
</dbReference>
<evidence type="ECO:0000256" key="2">
    <source>
        <dbReference type="ARBA" id="ARBA00012754"/>
    </source>
</evidence>
<dbReference type="SUPFAM" id="SSF49785">
    <property type="entry name" value="Galactose-binding domain-like"/>
    <property type="match status" value="1"/>
</dbReference>
<protein>
    <recommendedName>
        <fullName evidence="2">beta-mannosidase</fullName>
        <ecNumber evidence="2">3.2.1.25</ecNumber>
    </recommendedName>
</protein>
<dbReference type="Pfam" id="PF22666">
    <property type="entry name" value="Glyco_hydro_2_N2"/>
    <property type="match status" value="1"/>
</dbReference>
<evidence type="ECO:0000259" key="7">
    <source>
        <dbReference type="Pfam" id="PF22666"/>
    </source>
</evidence>
<evidence type="ECO:0000313" key="8">
    <source>
        <dbReference type="EMBL" id="KAG8458642.1"/>
    </source>
</evidence>
<sequence length="1097" mass="115040">MAGRESLLSAEEAISGRRRRSGARTALAGASLVLFASAAALSAWRHANGSARSELLGAAPRRAPNAPARAGVREVGLRAPLIAACALAGLDGSDWRATAPSGLSVPARVPGEIVSDLHAARAIGDPLRELNFRRDAWLFDDEWTFTKRTTAARALADGVCARAASCAEPPALFLVLESVKMAADVRWNGQQLARSTSQFVRAVLPLPPSAEADAEREDELAVSFLPSALELTRGRFMACSGGWDWAPYSPTFEGDDHTFSRGLVGSAYLLALRPGELALSAVVPLVAWLGAEPPTAPLREGEHAGFAVCVRVFAFGARAAGPVRGTLSATGSWGASASASVQLDGAALAPPGRLLGTVELRARARDVALWWPGGMGAQPLYNLSISFTPDAPRAREDGGVDWAPDVAGVVRATRRIGFRTAALATHGHPPPAGAARARGSGRAGMLLVVNGVPVIARGANVIPPDELEGRWSARGLRALVRNAARGRMNCLRVWGGGAYLPPAFYDAADELGVLLLHDLMFSTTTRTHEPHGTPLELVEVADAVRARSHHPAIVGWVGCNECDPTGGEYVRTALSTVAREDGSRPIWPASPSAGWEAGVHPLSSLPNGAPLVARSLAPLDGARAIEIHGPYLHGSGWPAVNQVPVAPGSNEPVLALFDPMIPLPLPAPGADAPVVECATNGTFVSEFGVAAFSSFRSHAPTLRAEHWGIHGGGRAADCTQPDRTTPFWLRCAARANASEPAAGGAAGARAEAAHNPMAERNYPCDALLVSFFGLSATQLDAAGESAFRSQLFLCGLAQALALHGLVSAHRSANIFGSLIWQLNEIWPTGGWGTLEYSATDTQPGTAGQLLGGRWKAAHHWLRQHLFADVFATCGRAGACFARTDAPAARNVTVRVRAHDVRECAPARAAAPSFTLPLALRAGPSIERFSLPPALLASLEPQRTLLVVTLSAPASARGAADDGAGAREQLLSEHALLLVPPLSLAPLSRAPIDVRVIAAAGACEPSAYAASGGPVPRWCVPLSVRASCTALFVVLSADVDGHFSRNCIHLLPGEWTDVHFAADGERPPSVQALRSSLTVEQLADHYKREETAIGRVRR</sequence>
<dbReference type="InterPro" id="IPR017853">
    <property type="entry name" value="GH"/>
</dbReference>
<dbReference type="Gene3D" id="2.60.120.260">
    <property type="entry name" value="Galactose-binding domain-like"/>
    <property type="match status" value="1"/>
</dbReference>
<name>A0A8J5XDH4_DIALT</name>
<dbReference type="InterPro" id="IPR036156">
    <property type="entry name" value="Beta-gal/glucu_dom_sf"/>
</dbReference>
<evidence type="ECO:0000256" key="3">
    <source>
        <dbReference type="ARBA" id="ARBA00022801"/>
    </source>
</evidence>
<dbReference type="SUPFAM" id="SSF51445">
    <property type="entry name" value="(Trans)glycosidases"/>
    <property type="match status" value="1"/>
</dbReference>
<dbReference type="InterPro" id="IPR050887">
    <property type="entry name" value="Beta-mannosidase_GH2"/>
</dbReference>
<gene>
    <name evidence="8" type="ORF">KFE25_008439</name>
</gene>
<keyword evidence="9" id="KW-1185">Reference proteome</keyword>
<dbReference type="InterPro" id="IPR008979">
    <property type="entry name" value="Galactose-bd-like_sf"/>
</dbReference>
<dbReference type="Gene3D" id="3.20.20.80">
    <property type="entry name" value="Glycosidases"/>
    <property type="match status" value="2"/>
</dbReference>
<dbReference type="InterPro" id="IPR013783">
    <property type="entry name" value="Ig-like_fold"/>
</dbReference>
<dbReference type="OMA" id="SISYMPC"/>
<reference evidence="8" key="1">
    <citation type="submission" date="2021-05" db="EMBL/GenBank/DDBJ databases">
        <title>The genome of the haptophyte Pavlova lutheri (Diacronema luteri, Pavlovales) - a model for lipid biosynthesis in eukaryotic algae.</title>
        <authorList>
            <person name="Hulatt C.J."/>
            <person name="Posewitz M.C."/>
        </authorList>
    </citation>
    <scope>NUCLEOTIDE SEQUENCE</scope>
    <source>
        <strain evidence="8">NIVA-4/92</strain>
    </source>
</reference>
<comment type="caution">
    <text evidence="8">The sequence shown here is derived from an EMBL/GenBank/DDBJ whole genome shotgun (WGS) entry which is preliminary data.</text>
</comment>
<evidence type="ECO:0000256" key="1">
    <source>
        <dbReference type="ARBA" id="ARBA00000829"/>
    </source>
</evidence>
<keyword evidence="4" id="KW-0325">Glycoprotein</keyword>
<organism evidence="8 9">
    <name type="scientific">Diacronema lutheri</name>
    <name type="common">Unicellular marine alga</name>
    <name type="synonym">Monochrysis lutheri</name>
    <dbReference type="NCBI Taxonomy" id="2081491"/>
    <lineage>
        <taxon>Eukaryota</taxon>
        <taxon>Haptista</taxon>
        <taxon>Haptophyta</taxon>
        <taxon>Pavlovophyceae</taxon>
        <taxon>Pavlovales</taxon>
        <taxon>Pavlovaceae</taxon>
        <taxon>Diacronema</taxon>
    </lineage>
</organism>
<dbReference type="InterPro" id="IPR054593">
    <property type="entry name" value="Beta-mannosidase-like_N2"/>
</dbReference>
<evidence type="ECO:0000259" key="6">
    <source>
        <dbReference type="Pfam" id="PF17753"/>
    </source>
</evidence>
<dbReference type="Pfam" id="PF17753">
    <property type="entry name" value="Ig_mannosidase"/>
    <property type="match status" value="1"/>
</dbReference>
<accession>A0A8J5XDH4</accession>
<dbReference type="OrthoDB" id="2866996at2759"/>
<evidence type="ECO:0000313" key="9">
    <source>
        <dbReference type="Proteomes" id="UP000751190"/>
    </source>
</evidence>
<comment type="catalytic activity">
    <reaction evidence="1">
        <text>Hydrolysis of terminal, non-reducing beta-D-mannose residues in beta-D-mannosides.</text>
        <dbReference type="EC" id="3.2.1.25"/>
    </reaction>
</comment>
<keyword evidence="5" id="KW-0326">Glycosidase</keyword>
<dbReference type="EMBL" id="JAGTXO010000049">
    <property type="protein sequence ID" value="KAG8458642.1"/>
    <property type="molecule type" value="Genomic_DNA"/>
</dbReference>
<dbReference type="EC" id="3.2.1.25" evidence="2"/>
<dbReference type="SUPFAM" id="SSF49303">
    <property type="entry name" value="beta-Galactosidase/glucuronidase domain"/>
    <property type="match status" value="2"/>
</dbReference>
<dbReference type="PANTHER" id="PTHR43730:SF1">
    <property type="entry name" value="BETA-MANNOSIDASE"/>
    <property type="match status" value="1"/>
</dbReference>